<name>A0A0G4HFZ9_9ALVE</name>
<dbReference type="EMBL" id="CDMZ01002596">
    <property type="protein sequence ID" value="CEM43034.1"/>
    <property type="molecule type" value="Genomic_DNA"/>
</dbReference>
<organism evidence="1">
    <name type="scientific">Chromera velia CCMP2878</name>
    <dbReference type="NCBI Taxonomy" id="1169474"/>
    <lineage>
        <taxon>Eukaryota</taxon>
        <taxon>Sar</taxon>
        <taxon>Alveolata</taxon>
        <taxon>Colpodellida</taxon>
        <taxon>Chromeraceae</taxon>
        <taxon>Chromera</taxon>
    </lineage>
</organism>
<sequence length="495" mass="54960">MLGLKYFFYSIALCVHVGEKRSHDEGQAVVSKVRKTDFVVAVLDAARDFVKQRGPTQSWTDIPLPKLPVGEGFQENGLDSDAFDERVTEDVRSLLRKCEKFTDMEEKSLDSNIHSSLCYVALLAVGLTGFGVFDSSPASSVGQGTRAKRPDGLLQVGDVDCVRIESKTKPADLNKACEEITTKMRKWSAAFYGDMPSILGIAAVGSGNFKAREIRRDGRQGWGLDGKYGTLSDVVPLVNAMIRVCAYARVRSDDEKWMSRRDSVSFHRDKDSPWIEKTSYTDVRIRHLCSFYRATENVKGLERAEKIPGTTHLKVKPFGCSRKPHPSEIVTALSDIVETVAEMHEKKWVHRDLRWPNVVLAVGKEGRRWTVIDCEYAAEVGTVWKSSLPPRDGFASEYRDPLQSNEADDAVVGPSRDYFLLGRMIQSVLAESGGQVTALDEGLGQGLGKIAEALCHCDKERVKESNKQRAEGFRNLTAFLTSAKANDTQASLIGR</sequence>
<dbReference type="VEuPathDB" id="CryptoDB:Cvel_27224"/>
<protein>
    <submittedName>
        <fullName evidence="1">Uncharacterized protein</fullName>
    </submittedName>
</protein>
<dbReference type="AlphaFoldDB" id="A0A0G4HFZ9"/>
<evidence type="ECO:0000313" key="1">
    <source>
        <dbReference type="EMBL" id="CEM43034.1"/>
    </source>
</evidence>
<dbReference type="Gene3D" id="1.10.510.10">
    <property type="entry name" value="Transferase(Phosphotransferase) domain 1"/>
    <property type="match status" value="1"/>
</dbReference>
<accession>A0A0G4HFZ9</accession>
<gene>
    <name evidence="1" type="ORF">Cvel_27224</name>
</gene>
<reference evidence="1" key="1">
    <citation type="submission" date="2014-11" db="EMBL/GenBank/DDBJ databases">
        <authorList>
            <person name="Otto D Thomas"/>
            <person name="Naeem Raeece"/>
        </authorList>
    </citation>
    <scope>NUCLEOTIDE SEQUENCE</scope>
</reference>
<proteinExistence type="predicted"/>
<dbReference type="SUPFAM" id="SSF56112">
    <property type="entry name" value="Protein kinase-like (PK-like)"/>
    <property type="match status" value="1"/>
</dbReference>
<dbReference type="InterPro" id="IPR011009">
    <property type="entry name" value="Kinase-like_dom_sf"/>
</dbReference>